<dbReference type="GO" id="GO:0016853">
    <property type="term" value="F:isomerase activity"/>
    <property type="evidence" value="ECO:0007669"/>
    <property type="project" value="UniProtKB-KW"/>
</dbReference>
<dbReference type="InterPro" id="IPR029045">
    <property type="entry name" value="ClpP/crotonase-like_dom_sf"/>
</dbReference>
<dbReference type="Gene3D" id="1.10.12.10">
    <property type="entry name" value="Lyase 2-enoyl-coa Hydratase, Chain A, domain 2"/>
    <property type="match status" value="1"/>
</dbReference>
<dbReference type="CDD" id="cd06558">
    <property type="entry name" value="crotonase-like"/>
    <property type="match status" value="1"/>
</dbReference>
<dbReference type="InterPro" id="IPR014748">
    <property type="entry name" value="Enoyl-CoA_hydra_C"/>
</dbReference>
<sequence>MDKMSYKNIEFNITDGLATLTLNRPDSLNSFTTEMHGEVRDAMTRVENDPTVRCLLICGNGRGFCAGQDLNDRAVKPGAERRDLSESVEENYNPLIRRLASLPLPVICAVNGVAAGAGANLALACDMVFAAKSAKFIQVFCKIGLIPDSGGTYILPRLVGMARAMGLALTGDAVTAEQAEQWGMIWKVVADDDLMDVALKQAQHFTKQPTLGLSLIKKAMRASIDNDLDRQLQLESNYQKQAGFSDDYQEGVAAFLEKRRPRFTGK</sequence>
<protein>
    <submittedName>
        <fullName evidence="2">1,2-epoxyphenylacetyl-CoA isomerase</fullName>
        <ecNumber evidence="2">5.3.3.18</ecNumber>
    </submittedName>
</protein>
<evidence type="ECO:0000256" key="1">
    <source>
        <dbReference type="ARBA" id="ARBA00023239"/>
    </source>
</evidence>
<dbReference type="Pfam" id="PF00378">
    <property type="entry name" value="ECH_1"/>
    <property type="match status" value="1"/>
</dbReference>
<keyword evidence="1" id="KW-0456">Lyase</keyword>
<name>A0A3B0SZ86_9ZZZZ</name>
<dbReference type="PANTHER" id="PTHR11941">
    <property type="entry name" value="ENOYL-COA HYDRATASE-RELATED"/>
    <property type="match status" value="1"/>
</dbReference>
<dbReference type="NCBIfam" id="TIGR02280">
    <property type="entry name" value="PaaB1"/>
    <property type="match status" value="1"/>
</dbReference>
<dbReference type="GO" id="GO:0006635">
    <property type="term" value="P:fatty acid beta-oxidation"/>
    <property type="evidence" value="ECO:0007669"/>
    <property type="project" value="TreeGrafter"/>
</dbReference>
<proteinExistence type="predicted"/>
<evidence type="ECO:0000313" key="2">
    <source>
        <dbReference type="EMBL" id="VAW06407.1"/>
    </source>
</evidence>
<reference evidence="2" key="1">
    <citation type="submission" date="2018-06" db="EMBL/GenBank/DDBJ databases">
        <authorList>
            <person name="Zhirakovskaya E."/>
        </authorList>
    </citation>
    <scope>NUCLEOTIDE SEQUENCE</scope>
</reference>
<dbReference type="AlphaFoldDB" id="A0A3B0SZ86"/>
<dbReference type="InterPro" id="IPR001753">
    <property type="entry name" value="Enoyl-CoA_hydra/iso"/>
</dbReference>
<dbReference type="PANTHER" id="PTHR11941:SF133">
    <property type="entry name" value="1,2-EPOXYPHENYLACETYL-COA ISOMERASE"/>
    <property type="match status" value="1"/>
</dbReference>
<dbReference type="EC" id="5.3.3.18" evidence="2"/>
<keyword evidence="2" id="KW-0413">Isomerase</keyword>
<dbReference type="SUPFAM" id="SSF52096">
    <property type="entry name" value="ClpP/crotonase"/>
    <property type="match status" value="1"/>
</dbReference>
<dbReference type="InterPro" id="IPR011968">
    <property type="entry name" value="PaaB1"/>
</dbReference>
<dbReference type="FunFam" id="3.90.226.10:FF:000071">
    <property type="entry name" value="Putative enoyl-CoA hydratase PaaB"/>
    <property type="match status" value="1"/>
</dbReference>
<organism evidence="2">
    <name type="scientific">hydrothermal vent metagenome</name>
    <dbReference type="NCBI Taxonomy" id="652676"/>
    <lineage>
        <taxon>unclassified sequences</taxon>
        <taxon>metagenomes</taxon>
        <taxon>ecological metagenomes</taxon>
    </lineage>
</organism>
<dbReference type="EMBL" id="UOEJ01000238">
    <property type="protein sequence ID" value="VAW06407.1"/>
    <property type="molecule type" value="Genomic_DNA"/>
</dbReference>
<dbReference type="GO" id="GO:0016829">
    <property type="term" value="F:lyase activity"/>
    <property type="evidence" value="ECO:0007669"/>
    <property type="project" value="UniProtKB-KW"/>
</dbReference>
<gene>
    <name evidence="2" type="ORF">MNBD_ALPHA01-374</name>
</gene>
<accession>A0A3B0SZ86</accession>
<dbReference type="Gene3D" id="3.90.226.10">
    <property type="entry name" value="2-enoyl-CoA Hydratase, Chain A, domain 1"/>
    <property type="match status" value="1"/>
</dbReference>
<dbReference type="GO" id="GO:0010124">
    <property type="term" value="P:phenylacetate catabolic process"/>
    <property type="evidence" value="ECO:0007669"/>
    <property type="project" value="InterPro"/>
</dbReference>